<evidence type="ECO:0000313" key="12">
    <source>
        <dbReference type="EMBL" id="KAH3678471.1"/>
    </source>
</evidence>
<dbReference type="GO" id="GO:0031267">
    <property type="term" value="F:small GTPase binding"/>
    <property type="evidence" value="ECO:0007669"/>
    <property type="project" value="InterPro"/>
</dbReference>
<protein>
    <recommendedName>
        <fullName evidence="3 9">Exportin-T</fullName>
    </recommendedName>
    <alternativeName>
        <fullName evidence="9">Exportin(tRNA)</fullName>
    </alternativeName>
    <alternativeName>
        <fullName evidence="9">tRNA exportin</fullName>
    </alternativeName>
</protein>
<comment type="subcellular location">
    <subcellularLocation>
        <location evidence="1 9">Cytoplasm</location>
    </subcellularLocation>
    <subcellularLocation>
        <location evidence="9">Nucleus</location>
    </subcellularLocation>
    <text evidence="9">Shuttles between the nucleus and the cytoplasm.</text>
</comment>
<feature type="domain" description="Exportin-T C-terminal" evidence="11">
    <location>
        <begin position="326"/>
        <end position="683"/>
    </location>
</feature>
<evidence type="ECO:0000256" key="1">
    <source>
        <dbReference type="ARBA" id="ARBA00004496"/>
    </source>
</evidence>
<dbReference type="PANTHER" id="PTHR15952:SF11">
    <property type="entry name" value="EXPORTIN-T"/>
    <property type="match status" value="1"/>
</dbReference>
<keyword evidence="4 9" id="KW-0813">Transport</keyword>
<sequence length="1062" mass="122103">MEEQIKQAVEIAINPSSDYNLKQEAINFITEIKSSSNSIPSFISILLNQQINNEELKFIAIQTICEFIPNVNQDVQNYIRSNLFQYFKDLISINKIDSIYLRNKLAESFSILFCNLYLTSWSNFFKDFIQLITDDSNNGNQLAIDQFLRILLNIHSEIGDQLIIRDRLLIERNNLLKDSIRINDMNQLTLIWKNFLKDYNDNDEIIQKTLQIIGGYISWIDITLIISSDYINLILQFLNSNSSSIKSTCCLTLSEIISKKMKPDNKLELLSLLNLTQKINILNLNHSIDLEFLESLAKLFNSIGLELTYILESSDSNLNLKINSNNQICLEIFPSILKILSNPYDDISQQIFPFLSNWLSILKKKNNNLKISNNNENNNENFLELTNIHLEILSNLLIKIMKKMKFDSDDDGLDEDSNSEFFEFRSKLKTFQDSIALISSDLYLDQIILSINQSLSLDNEIKDWRILEFGLYQLSNFADSLRNNLLSNNIPKNSINQSKPYLIFQEIVIKLINSNLIVSINHPLIQLLFFELIVRHYNFLNNSNDKSNLTIHILTLFNTQYALFNSNEKVKLRCWYLFFRFVKLTKPILIDESFILNLINNLSNNNLLLIEAELPLNNNNEDDDEILEYKTSKFDNQLYLFESLGLLISLIPSNQIDLKLKILDLLLIPIFNELQNIITKSKSFSTIKTTAAAATSTSTITTAPSSSSSTALASKSIEEQTLILQAHHLLMSIGTIARGFEYDSTSPNKKYPLEIVERFNNSSEVVLITLESLSSNEIIRDASRFAFARFIPILKSSINSYLSRLISILLSSSDLKFNELTDFLGFIGQIIHNFNKDELIYQLLNELFTPLSNKIFQMLNDKGENNVYELMPDIIREKTSLNKAFLNLLITLPTNNVTSLLITEINKPNLATILQHLFQSANNLDELQVSKLSIGALALFINVFGSDSINDPEDKFAGGLRIEGISQFLLENSIKLSFEIPFQNEKFDIKDAQYRFLTDELANLLKVLYKVKSQDSIVYLKEIYFPQIQLPSNVGDDIITNLINLDNKQFKKYFINFILQFK</sequence>
<evidence type="ECO:0000256" key="2">
    <source>
        <dbReference type="ARBA" id="ARBA00009466"/>
    </source>
</evidence>
<keyword evidence="7 9" id="KW-0694">RNA-binding</keyword>
<evidence type="ECO:0000256" key="5">
    <source>
        <dbReference type="ARBA" id="ARBA00022490"/>
    </source>
</evidence>
<keyword evidence="5 9" id="KW-0963">Cytoplasm</keyword>
<comment type="similarity">
    <text evidence="2 9">Belongs to the exportin family.</text>
</comment>
<dbReference type="InterPro" id="IPR011989">
    <property type="entry name" value="ARM-like"/>
</dbReference>
<accession>A0A9P8THE6</accession>
<dbReference type="GO" id="GO:0005737">
    <property type="term" value="C:cytoplasm"/>
    <property type="evidence" value="ECO:0007669"/>
    <property type="project" value="UniProtKB-SubCell"/>
</dbReference>
<proteinExistence type="inferred from homology"/>
<comment type="caution">
    <text evidence="12">The sequence shown here is derived from an EMBL/GenBank/DDBJ whole genome shotgun (WGS) entry which is preliminary data.</text>
</comment>
<reference evidence="12" key="1">
    <citation type="journal article" date="2021" name="Open Biol.">
        <title>Shared evolutionary footprints suggest mitochondrial oxidative damage underlies multiple complex I losses in fungi.</title>
        <authorList>
            <person name="Schikora-Tamarit M.A."/>
            <person name="Marcet-Houben M."/>
            <person name="Nosek J."/>
            <person name="Gabaldon T."/>
        </authorList>
    </citation>
    <scope>NUCLEOTIDE SEQUENCE</scope>
    <source>
        <strain evidence="12">CBS6341</strain>
    </source>
</reference>
<dbReference type="Pfam" id="PF19282">
    <property type="entry name" value="Exportin-T"/>
    <property type="match status" value="2"/>
</dbReference>
<dbReference type="GO" id="GO:0000049">
    <property type="term" value="F:tRNA binding"/>
    <property type="evidence" value="ECO:0007669"/>
    <property type="project" value="UniProtKB-UniRule"/>
</dbReference>
<dbReference type="Gene3D" id="1.25.10.10">
    <property type="entry name" value="Leucine-rich Repeat Variant"/>
    <property type="match status" value="1"/>
</dbReference>
<evidence type="ECO:0000256" key="8">
    <source>
        <dbReference type="ARBA" id="ARBA00023242"/>
    </source>
</evidence>
<dbReference type="OrthoDB" id="26399at2759"/>
<dbReference type="InterPro" id="IPR040017">
    <property type="entry name" value="XPOT"/>
</dbReference>
<dbReference type="InterPro" id="IPR013598">
    <property type="entry name" value="Exportin-1/Importin-b-like"/>
</dbReference>
<dbReference type="PANTHER" id="PTHR15952">
    <property type="entry name" value="EXPORTIN-T/LOS1"/>
    <property type="match status" value="1"/>
</dbReference>
<reference evidence="12" key="2">
    <citation type="submission" date="2021-01" db="EMBL/GenBank/DDBJ databases">
        <authorList>
            <person name="Schikora-Tamarit M.A."/>
        </authorList>
    </citation>
    <scope>NUCLEOTIDE SEQUENCE</scope>
    <source>
        <strain evidence="12">CBS6341</strain>
    </source>
</reference>
<evidence type="ECO:0000256" key="7">
    <source>
        <dbReference type="ARBA" id="ARBA00022884"/>
    </source>
</evidence>
<dbReference type="GO" id="GO:0005643">
    <property type="term" value="C:nuclear pore"/>
    <property type="evidence" value="ECO:0007669"/>
    <property type="project" value="TreeGrafter"/>
</dbReference>
<keyword evidence="6 9" id="KW-0820">tRNA-binding</keyword>
<dbReference type="SUPFAM" id="SSF48371">
    <property type="entry name" value="ARM repeat"/>
    <property type="match status" value="1"/>
</dbReference>
<dbReference type="InterPro" id="IPR045546">
    <property type="entry name" value="Exportin-T_C"/>
</dbReference>
<evidence type="ECO:0000256" key="3">
    <source>
        <dbReference type="ARBA" id="ARBA00018928"/>
    </source>
</evidence>
<dbReference type="AlphaFoldDB" id="A0A9P8THE6"/>
<dbReference type="EMBL" id="JAEUBF010000443">
    <property type="protein sequence ID" value="KAH3678471.1"/>
    <property type="molecule type" value="Genomic_DNA"/>
</dbReference>
<organism evidence="12 13">
    <name type="scientific">Wickerhamomyces mucosus</name>
    <dbReference type="NCBI Taxonomy" id="1378264"/>
    <lineage>
        <taxon>Eukaryota</taxon>
        <taxon>Fungi</taxon>
        <taxon>Dikarya</taxon>
        <taxon>Ascomycota</taxon>
        <taxon>Saccharomycotina</taxon>
        <taxon>Saccharomycetes</taxon>
        <taxon>Phaffomycetales</taxon>
        <taxon>Wickerhamomycetaceae</taxon>
        <taxon>Wickerhamomyces</taxon>
    </lineage>
</organism>
<evidence type="ECO:0000256" key="4">
    <source>
        <dbReference type="ARBA" id="ARBA00022448"/>
    </source>
</evidence>
<keyword evidence="8 9" id="KW-0539">Nucleus</keyword>
<evidence type="ECO:0000259" key="11">
    <source>
        <dbReference type="Pfam" id="PF19282"/>
    </source>
</evidence>
<keyword evidence="13" id="KW-1185">Reference proteome</keyword>
<evidence type="ECO:0000313" key="13">
    <source>
        <dbReference type="Proteomes" id="UP000769528"/>
    </source>
</evidence>
<name>A0A9P8THE6_9ASCO</name>
<evidence type="ECO:0000259" key="10">
    <source>
        <dbReference type="Pfam" id="PF08389"/>
    </source>
</evidence>
<evidence type="ECO:0000256" key="9">
    <source>
        <dbReference type="RuleBase" id="RU366037"/>
    </source>
</evidence>
<comment type="function">
    <text evidence="9">tRNA nucleus export receptor which facilitates tRNA translocation across the nuclear pore complex.</text>
</comment>
<dbReference type="Pfam" id="PF08389">
    <property type="entry name" value="Xpo1"/>
    <property type="match status" value="1"/>
</dbReference>
<gene>
    <name evidence="12" type="ORF">WICMUC_001488</name>
</gene>
<evidence type="ECO:0000256" key="6">
    <source>
        <dbReference type="ARBA" id="ARBA00022555"/>
    </source>
</evidence>
<dbReference type="Proteomes" id="UP000769528">
    <property type="component" value="Unassembled WGS sequence"/>
</dbReference>
<feature type="domain" description="Exportin-T C-terminal" evidence="11">
    <location>
        <begin position="710"/>
        <end position="1060"/>
    </location>
</feature>
<dbReference type="GO" id="GO:0016363">
    <property type="term" value="C:nuclear matrix"/>
    <property type="evidence" value="ECO:0007669"/>
    <property type="project" value="TreeGrafter"/>
</dbReference>
<dbReference type="InterPro" id="IPR016024">
    <property type="entry name" value="ARM-type_fold"/>
</dbReference>
<feature type="domain" description="Exportin-1/Importin-beta-like" evidence="10">
    <location>
        <begin position="100"/>
        <end position="251"/>
    </location>
</feature>
<dbReference type="GO" id="GO:0071528">
    <property type="term" value="P:tRNA re-export from nucleus"/>
    <property type="evidence" value="ECO:0007669"/>
    <property type="project" value="UniProtKB-UniRule"/>
</dbReference>